<gene>
    <name evidence="1" type="ORF">ACAOBT_LOCUS8406</name>
</gene>
<dbReference type="AlphaFoldDB" id="A0A9P0K7P2"/>
<dbReference type="EMBL" id="CAKOFQ010006764">
    <property type="protein sequence ID" value="CAH1969427.1"/>
    <property type="molecule type" value="Genomic_DNA"/>
</dbReference>
<comment type="caution">
    <text evidence="1">The sequence shown here is derived from an EMBL/GenBank/DDBJ whole genome shotgun (WGS) entry which is preliminary data.</text>
</comment>
<protein>
    <submittedName>
        <fullName evidence="1">Uncharacterized protein</fullName>
    </submittedName>
</protein>
<organism evidence="1 2">
    <name type="scientific">Acanthoscelides obtectus</name>
    <name type="common">Bean weevil</name>
    <name type="synonym">Bruchus obtectus</name>
    <dbReference type="NCBI Taxonomy" id="200917"/>
    <lineage>
        <taxon>Eukaryota</taxon>
        <taxon>Metazoa</taxon>
        <taxon>Ecdysozoa</taxon>
        <taxon>Arthropoda</taxon>
        <taxon>Hexapoda</taxon>
        <taxon>Insecta</taxon>
        <taxon>Pterygota</taxon>
        <taxon>Neoptera</taxon>
        <taxon>Endopterygota</taxon>
        <taxon>Coleoptera</taxon>
        <taxon>Polyphaga</taxon>
        <taxon>Cucujiformia</taxon>
        <taxon>Chrysomeloidea</taxon>
        <taxon>Chrysomelidae</taxon>
        <taxon>Bruchinae</taxon>
        <taxon>Bruchini</taxon>
        <taxon>Acanthoscelides</taxon>
    </lineage>
</organism>
<name>A0A9P0K7P2_ACAOB</name>
<keyword evidence="2" id="KW-1185">Reference proteome</keyword>
<reference evidence="1" key="1">
    <citation type="submission" date="2022-03" db="EMBL/GenBank/DDBJ databases">
        <authorList>
            <person name="Sayadi A."/>
        </authorList>
    </citation>
    <scope>NUCLEOTIDE SEQUENCE</scope>
</reference>
<accession>A0A9P0K7P2</accession>
<proteinExistence type="predicted"/>
<dbReference type="Proteomes" id="UP001152888">
    <property type="component" value="Unassembled WGS sequence"/>
</dbReference>
<evidence type="ECO:0000313" key="2">
    <source>
        <dbReference type="Proteomes" id="UP001152888"/>
    </source>
</evidence>
<evidence type="ECO:0000313" key="1">
    <source>
        <dbReference type="EMBL" id="CAH1969427.1"/>
    </source>
</evidence>
<sequence length="90" mass="10119">MVQFSNQEMKAMHFVYRISLGRPASVRTIQIEEAVLNKIEEDATTGTTKNFVPAKFKSCNGMANFERSATLSISYTTYTSAFASRFAYKS</sequence>